<evidence type="ECO:0000313" key="4">
    <source>
        <dbReference type="Proteomes" id="UP001500459"/>
    </source>
</evidence>
<accession>A0ABP7XG12</accession>
<sequence length="406" mass="46920">MIRQFNYGFLNFGGMKEDTLFDNTKTAFILKSDSELERAYFLFKMIANEPLVRIGTAVTNFALKAHLPVQGLIRATVFDHFCAGVDEEDCMPVIDKMFTKGNVSSVLDYSVEGKESEDQFDQAADKILKILDFVDKKEAIPFGVFKPTGFGRFLLWQKVTEGVELTVAEQEEWNRIEERFDKVCKKAYECDVPLLIDGEESWMQDAADDLVAKMMRKYNKEKAIVYNTLQLYRHDRMNYLIKLHDEAQSSGFKIGMKIVRGAYMEKENDRAKEKGYLSPICISKEETDKNFDKTLAYILENIDTISVFIGTHNEQSCYQAMKLMNKNSIHKKDPRVWLGQLYGMSDHISFNLASEEYNVAKYLPFGPVRDVMPYLIRRAEENTSVAGQTTRELDLISKERKRRKLE</sequence>
<dbReference type="Gene3D" id="3.20.20.220">
    <property type="match status" value="1"/>
</dbReference>
<dbReference type="InterPro" id="IPR029041">
    <property type="entry name" value="FAD-linked_oxidoreductase-like"/>
</dbReference>
<feature type="domain" description="Proline dehydrogenase" evidence="2">
    <location>
        <begin position="100"/>
        <end position="390"/>
    </location>
</feature>
<dbReference type="InterPro" id="IPR015659">
    <property type="entry name" value="Proline_oxidase"/>
</dbReference>
<dbReference type="InterPro" id="IPR002872">
    <property type="entry name" value="Proline_DH_dom"/>
</dbReference>
<dbReference type="Pfam" id="PF01619">
    <property type="entry name" value="Pro_dh"/>
    <property type="match status" value="1"/>
</dbReference>
<evidence type="ECO:0000313" key="3">
    <source>
        <dbReference type="EMBL" id="GAA4114733.1"/>
    </source>
</evidence>
<comment type="caution">
    <text evidence="3">The sequence shown here is derived from an EMBL/GenBank/DDBJ whole genome shotgun (WGS) entry which is preliminary data.</text>
</comment>
<evidence type="ECO:0000256" key="1">
    <source>
        <dbReference type="ARBA" id="ARBA00023002"/>
    </source>
</evidence>
<organism evidence="3 4">
    <name type="scientific">Aquimarina addita</name>
    <dbReference type="NCBI Taxonomy" id="870485"/>
    <lineage>
        <taxon>Bacteria</taxon>
        <taxon>Pseudomonadati</taxon>
        <taxon>Bacteroidota</taxon>
        <taxon>Flavobacteriia</taxon>
        <taxon>Flavobacteriales</taxon>
        <taxon>Flavobacteriaceae</taxon>
        <taxon>Aquimarina</taxon>
    </lineage>
</organism>
<dbReference type="EMBL" id="BAABCW010000004">
    <property type="protein sequence ID" value="GAA4114733.1"/>
    <property type="molecule type" value="Genomic_DNA"/>
</dbReference>
<protein>
    <submittedName>
        <fullName evidence="3">Proline dehydrogenase family protein</fullName>
    </submittedName>
</protein>
<dbReference type="PANTHER" id="PTHR13914">
    <property type="entry name" value="PROLINE OXIDASE"/>
    <property type="match status" value="1"/>
</dbReference>
<dbReference type="PANTHER" id="PTHR13914:SF0">
    <property type="entry name" value="PROLINE DEHYDROGENASE 1, MITOCHONDRIAL"/>
    <property type="match status" value="1"/>
</dbReference>
<gene>
    <name evidence="3" type="ORF">GCM10022393_14400</name>
</gene>
<reference evidence="4" key="1">
    <citation type="journal article" date="2019" name="Int. J. Syst. Evol. Microbiol.">
        <title>The Global Catalogue of Microorganisms (GCM) 10K type strain sequencing project: providing services to taxonomists for standard genome sequencing and annotation.</title>
        <authorList>
            <consortium name="The Broad Institute Genomics Platform"/>
            <consortium name="The Broad Institute Genome Sequencing Center for Infectious Disease"/>
            <person name="Wu L."/>
            <person name="Ma J."/>
        </authorList>
    </citation>
    <scope>NUCLEOTIDE SEQUENCE [LARGE SCALE GENOMIC DNA]</scope>
    <source>
        <strain evidence="4">JCM 17106</strain>
    </source>
</reference>
<evidence type="ECO:0000259" key="2">
    <source>
        <dbReference type="Pfam" id="PF01619"/>
    </source>
</evidence>
<dbReference type="Proteomes" id="UP001500459">
    <property type="component" value="Unassembled WGS sequence"/>
</dbReference>
<proteinExistence type="predicted"/>
<keyword evidence="1" id="KW-0560">Oxidoreductase</keyword>
<name>A0ABP7XG12_9FLAO</name>
<keyword evidence="4" id="KW-1185">Reference proteome</keyword>
<dbReference type="SUPFAM" id="SSF51730">
    <property type="entry name" value="FAD-linked oxidoreductase"/>
    <property type="match status" value="1"/>
</dbReference>